<protein>
    <recommendedName>
        <fullName evidence="6">S-protein homolog</fullName>
    </recommendedName>
</protein>
<keyword evidence="5" id="KW-0732">Signal</keyword>
<dbReference type="InterPro" id="IPR010264">
    <property type="entry name" value="Self-incomp_S1"/>
</dbReference>
<keyword evidence="7" id="KW-0472">Membrane</keyword>
<evidence type="ECO:0000256" key="1">
    <source>
        <dbReference type="ARBA" id="ARBA00004613"/>
    </source>
</evidence>
<dbReference type="PANTHER" id="PTHR31232:SF163">
    <property type="entry name" value="S-PROTEIN HOMOLOG 18-RELATED"/>
    <property type="match status" value="1"/>
</dbReference>
<evidence type="ECO:0000313" key="8">
    <source>
        <dbReference type="Proteomes" id="UP000694864"/>
    </source>
</evidence>
<feature type="transmembrane region" description="Helical" evidence="7">
    <location>
        <begin position="6"/>
        <end position="24"/>
    </location>
</feature>
<organism evidence="8 9">
    <name type="scientific">Camelina sativa</name>
    <name type="common">False flax</name>
    <name type="synonym">Myagrum sativum</name>
    <dbReference type="NCBI Taxonomy" id="90675"/>
    <lineage>
        <taxon>Eukaryota</taxon>
        <taxon>Viridiplantae</taxon>
        <taxon>Streptophyta</taxon>
        <taxon>Embryophyta</taxon>
        <taxon>Tracheophyta</taxon>
        <taxon>Spermatophyta</taxon>
        <taxon>Magnoliopsida</taxon>
        <taxon>eudicotyledons</taxon>
        <taxon>Gunneridae</taxon>
        <taxon>Pentapetalae</taxon>
        <taxon>rosids</taxon>
        <taxon>malvids</taxon>
        <taxon>Brassicales</taxon>
        <taxon>Brassicaceae</taxon>
        <taxon>Camelineae</taxon>
        <taxon>Camelina</taxon>
    </lineage>
</organism>
<dbReference type="GeneID" id="104731162"/>
<evidence type="ECO:0000256" key="5">
    <source>
        <dbReference type="ARBA" id="ARBA00022729"/>
    </source>
</evidence>
<keyword evidence="7" id="KW-1133">Transmembrane helix</keyword>
<dbReference type="Proteomes" id="UP000694864">
    <property type="component" value="Chromosome 12"/>
</dbReference>
<reference evidence="8" key="1">
    <citation type="journal article" date="2014" name="Nat. Commun.">
        <title>The emerging biofuel crop Camelina sativa retains a highly undifferentiated hexaploid genome structure.</title>
        <authorList>
            <person name="Kagale S."/>
            <person name="Koh C."/>
            <person name="Nixon J."/>
            <person name="Bollina V."/>
            <person name="Clarke W.E."/>
            <person name="Tuteja R."/>
            <person name="Spillane C."/>
            <person name="Robinson S.J."/>
            <person name="Links M.G."/>
            <person name="Clarke C."/>
            <person name="Higgins E.E."/>
            <person name="Huebert T."/>
            <person name="Sharpe A.G."/>
            <person name="Parkin I.A."/>
        </authorList>
    </citation>
    <scope>NUCLEOTIDE SEQUENCE [LARGE SCALE GENOMIC DNA]</scope>
    <source>
        <strain evidence="8">cv. DH55</strain>
    </source>
</reference>
<dbReference type="PANTHER" id="PTHR31232">
    <property type="match status" value="1"/>
</dbReference>
<keyword evidence="3 6" id="KW-0713">Self-incompatibility</keyword>
<evidence type="ECO:0000313" key="9">
    <source>
        <dbReference type="RefSeq" id="XP_010448751.1"/>
    </source>
</evidence>
<gene>
    <name evidence="9" type="primary">LOC104731162</name>
</gene>
<comment type="similarity">
    <text evidence="2 6">Belongs to the plant self-incompatibility (S1) protein family.</text>
</comment>
<evidence type="ECO:0000256" key="2">
    <source>
        <dbReference type="ARBA" id="ARBA00005581"/>
    </source>
</evidence>
<accession>A0ABM0UZX5</accession>
<keyword evidence="7" id="KW-0812">Transmembrane</keyword>
<evidence type="ECO:0000256" key="3">
    <source>
        <dbReference type="ARBA" id="ARBA00022471"/>
    </source>
</evidence>
<dbReference type="Pfam" id="PF05938">
    <property type="entry name" value="Self-incomp_S1"/>
    <property type="match status" value="1"/>
</dbReference>
<sequence length="133" mass="15409">MCGSYAFNILFSITFMVILFGCLCEARVNVTIINDIGPNVQLGLHCKSKNKDLDSQSLPPYKPWGFITAINFWGTTSFFCHFEWGSESKWFEIFVTSRDYYLCKHHPCFWSIRPDGPCRLTGKEKCYPWNANI</sequence>
<keyword evidence="8" id="KW-1185">Reference proteome</keyword>
<proteinExistence type="inferred from homology"/>
<name>A0ABM0UZX5_CAMSA</name>
<dbReference type="RefSeq" id="XP_010448751.1">
    <property type="nucleotide sequence ID" value="XM_010450449.1"/>
</dbReference>
<evidence type="ECO:0000256" key="7">
    <source>
        <dbReference type="SAM" id="Phobius"/>
    </source>
</evidence>
<comment type="subcellular location">
    <subcellularLocation>
        <location evidence="1 6">Secreted</location>
    </subcellularLocation>
</comment>
<reference evidence="9" key="2">
    <citation type="submission" date="2025-08" db="UniProtKB">
        <authorList>
            <consortium name="RefSeq"/>
        </authorList>
    </citation>
    <scope>IDENTIFICATION</scope>
    <source>
        <tissue evidence="9">Leaf</tissue>
    </source>
</reference>
<evidence type="ECO:0000256" key="4">
    <source>
        <dbReference type="ARBA" id="ARBA00022525"/>
    </source>
</evidence>
<evidence type="ECO:0000256" key="6">
    <source>
        <dbReference type="RuleBase" id="RU367044"/>
    </source>
</evidence>
<keyword evidence="4 6" id="KW-0964">Secreted</keyword>